<feature type="compositionally biased region" description="Acidic residues" evidence="1">
    <location>
        <begin position="125"/>
        <end position="139"/>
    </location>
</feature>
<feature type="compositionally biased region" description="Acidic residues" evidence="1">
    <location>
        <begin position="52"/>
        <end position="62"/>
    </location>
</feature>
<feature type="compositionally biased region" description="Basic and acidic residues" evidence="1">
    <location>
        <begin position="115"/>
        <end position="124"/>
    </location>
</feature>
<proteinExistence type="predicted"/>
<gene>
    <name evidence="2" type="ORF">GNLVRS02_ARAD1D44286g</name>
</gene>
<protein>
    <submittedName>
        <fullName evidence="2">ARAD1D44286p</fullName>
    </submittedName>
</protein>
<accession>A0A060TCN5</accession>
<organism evidence="2">
    <name type="scientific">Blastobotrys adeninivorans</name>
    <name type="common">Yeast</name>
    <name type="synonym">Arxula adeninivorans</name>
    <dbReference type="NCBI Taxonomy" id="409370"/>
    <lineage>
        <taxon>Eukaryota</taxon>
        <taxon>Fungi</taxon>
        <taxon>Dikarya</taxon>
        <taxon>Ascomycota</taxon>
        <taxon>Saccharomycotina</taxon>
        <taxon>Dipodascomycetes</taxon>
        <taxon>Dipodascales</taxon>
        <taxon>Trichomonascaceae</taxon>
        <taxon>Blastobotrys</taxon>
    </lineage>
</organism>
<dbReference type="AlphaFoldDB" id="A0A060TCN5"/>
<reference evidence="2" key="1">
    <citation type="submission" date="2014-02" db="EMBL/GenBank/DDBJ databases">
        <authorList>
            <person name="Genoscope - CEA"/>
        </authorList>
    </citation>
    <scope>NUCLEOTIDE SEQUENCE</scope>
    <source>
        <strain evidence="2">LS3</strain>
    </source>
</reference>
<evidence type="ECO:0000313" key="2">
    <source>
        <dbReference type="EMBL" id="CDP38860.1"/>
    </source>
</evidence>
<feature type="region of interest" description="Disordered" evidence="1">
    <location>
        <begin position="89"/>
        <end position="145"/>
    </location>
</feature>
<name>A0A060TCN5_BLAAD</name>
<evidence type="ECO:0000256" key="1">
    <source>
        <dbReference type="SAM" id="MobiDB-lite"/>
    </source>
</evidence>
<sequence length="145" mass="16925">MEPRKRQKLDGSGVSDEEEEWIRFQAEIAAKESKQDSVIEAQPVHAAQEQQISDEEWKDEEEGNQRETLQEFELQEELRQRVERMKQLRKEMKTRAPSATANGNGGTGMNLENDPIDRRNKQVTDEDEDDDVEDDEDDVFNFKRA</sequence>
<dbReference type="EMBL" id="HG937694">
    <property type="protein sequence ID" value="CDP38860.1"/>
    <property type="molecule type" value="Genomic_DNA"/>
</dbReference>
<reference evidence="2" key="2">
    <citation type="submission" date="2014-06" db="EMBL/GenBank/DDBJ databases">
        <title>The complete genome of Blastobotrys (Arxula) adeninivorans LS3 - a yeast of biotechnological interest.</title>
        <authorList>
            <person name="Kunze G."/>
            <person name="Gaillardin C."/>
            <person name="Czernicka M."/>
            <person name="Durrens P."/>
            <person name="Martin T."/>
            <person name="Boer E."/>
            <person name="Gabaldon T."/>
            <person name="Cruz J."/>
            <person name="Talla E."/>
            <person name="Marck C."/>
            <person name="Goffeau A."/>
            <person name="Barbe V."/>
            <person name="Baret P."/>
            <person name="Baronian K."/>
            <person name="Beier S."/>
            <person name="Bleykasten C."/>
            <person name="Bode R."/>
            <person name="Casaregola S."/>
            <person name="Despons L."/>
            <person name="Fairhead C."/>
            <person name="Giersberg M."/>
            <person name="Gierski P."/>
            <person name="Hahnel U."/>
            <person name="Hartmann A."/>
            <person name="Jankowska D."/>
            <person name="Jubin C."/>
            <person name="Jung P."/>
            <person name="Lafontaine I."/>
            <person name="Leh-Louis V."/>
            <person name="Lemaire M."/>
            <person name="Marcet-Houben M."/>
            <person name="Mascher M."/>
            <person name="Morel G."/>
            <person name="Richard G.-F."/>
            <person name="Riechen J."/>
            <person name="Sacerdot C."/>
            <person name="Sarkar A."/>
            <person name="Savel G."/>
            <person name="Schacherer J."/>
            <person name="Sherman D."/>
            <person name="Straub M.-L."/>
            <person name="Stein N."/>
            <person name="Thierry A."/>
            <person name="Trautwein-Schult A."/>
            <person name="Westhof E."/>
            <person name="Worch S."/>
            <person name="Dujon B."/>
            <person name="Souciet J.-L."/>
            <person name="Wincker P."/>
            <person name="Scholz U."/>
            <person name="Neuveglise N."/>
        </authorList>
    </citation>
    <scope>NUCLEOTIDE SEQUENCE</scope>
    <source>
        <strain evidence="2">LS3</strain>
    </source>
</reference>
<feature type="region of interest" description="Disordered" evidence="1">
    <location>
        <begin position="32"/>
        <end position="68"/>
    </location>
</feature>